<gene>
    <name evidence="3" type="ORF">RM445_08950</name>
</gene>
<feature type="domain" description="GH16" evidence="2">
    <location>
        <begin position="82"/>
        <end position="287"/>
    </location>
</feature>
<proteinExistence type="predicted"/>
<dbReference type="CDD" id="cd00413">
    <property type="entry name" value="Glyco_hydrolase_16"/>
    <property type="match status" value="1"/>
</dbReference>
<keyword evidence="4" id="KW-1185">Reference proteome</keyword>
<dbReference type="RefSeq" id="WP_311555665.1">
    <property type="nucleotide sequence ID" value="NZ_JAVREJ010000004.1"/>
</dbReference>
<feature type="region of interest" description="Disordered" evidence="1">
    <location>
        <begin position="33"/>
        <end position="58"/>
    </location>
</feature>
<reference evidence="4" key="1">
    <citation type="submission" date="2023-07" db="EMBL/GenBank/DDBJ databases">
        <title>30 novel species of actinomycetes from the DSMZ collection.</title>
        <authorList>
            <person name="Nouioui I."/>
        </authorList>
    </citation>
    <scope>NUCLEOTIDE SEQUENCE [LARGE SCALE GENOMIC DNA]</scope>
    <source>
        <strain evidence="4">DSM 45834</strain>
    </source>
</reference>
<dbReference type="EMBL" id="JAVREJ010000004">
    <property type="protein sequence ID" value="MDT0349649.1"/>
    <property type="molecule type" value="Genomic_DNA"/>
</dbReference>
<evidence type="ECO:0000259" key="2">
    <source>
        <dbReference type="PROSITE" id="PS51762"/>
    </source>
</evidence>
<dbReference type="InterPro" id="IPR013320">
    <property type="entry name" value="ConA-like_dom_sf"/>
</dbReference>
<dbReference type="Pfam" id="PF00722">
    <property type="entry name" value="Glyco_hydro_16"/>
    <property type="match status" value="1"/>
</dbReference>
<dbReference type="SUPFAM" id="SSF49899">
    <property type="entry name" value="Concanavalin A-like lectins/glucanases"/>
    <property type="match status" value="1"/>
</dbReference>
<evidence type="ECO:0000313" key="3">
    <source>
        <dbReference type="EMBL" id="MDT0349649.1"/>
    </source>
</evidence>
<protein>
    <submittedName>
        <fullName evidence="3">Glycoside hydrolase family 16 protein</fullName>
    </submittedName>
</protein>
<keyword evidence="3" id="KW-0378">Hydrolase</keyword>
<dbReference type="Proteomes" id="UP001183202">
    <property type="component" value="Unassembled WGS sequence"/>
</dbReference>
<dbReference type="InterPro" id="IPR050546">
    <property type="entry name" value="Glycosyl_Hydrlase_16"/>
</dbReference>
<dbReference type="PANTHER" id="PTHR10963">
    <property type="entry name" value="GLYCOSYL HYDROLASE-RELATED"/>
    <property type="match status" value="1"/>
</dbReference>
<dbReference type="GO" id="GO:0016787">
    <property type="term" value="F:hydrolase activity"/>
    <property type="evidence" value="ECO:0007669"/>
    <property type="project" value="UniProtKB-KW"/>
</dbReference>
<evidence type="ECO:0000313" key="4">
    <source>
        <dbReference type="Proteomes" id="UP001183202"/>
    </source>
</evidence>
<dbReference type="PROSITE" id="PS51762">
    <property type="entry name" value="GH16_2"/>
    <property type="match status" value="1"/>
</dbReference>
<sequence>MTIDIDQLEQIVKRAVATGAAVVVVVLAPGTGAGTGAGTDAGNRPGTTATAPATATSRTTATASAVATVQPAPATATAAATLGWGTPVRADEFDAGTGQWSIYDGPGHGGNGRRSPDAVAVRDGVLTVTGDSSGTTAGMSWGHGRRYGRWEARVRASAADPSYHAVLLLWPDAENGPEGGEIDFMEIGDPARQKVDVFLHHGPDDEQEHGQAQVDATRWHNWAVEWTPTSVTTFLDGRKWYGTTDRAVQPPGPMHLCIQLDWFPRGGTVKQSTMQVDWVREYGVSSDDGGR</sequence>
<feature type="compositionally biased region" description="Low complexity" evidence="1">
    <location>
        <begin position="40"/>
        <end position="58"/>
    </location>
</feature>
<name>A0ABU2N8M0_9PSEU</name>
<dbReference type="PANTHER" id="PTHR10963:SF60">
    <property type="entry name" value="GRAM-NEGATIVE BACTERIA-BINDING PROTEIN 1-RELATED"/>
    <property type="match status" value="1"/>
</dbReference>
<accession>A0ABU2N8M0</accession>
<evidence type="ECO:0000256" key="1">
    <source>
        <dbReference type="SAM" id="MobiDB-lite"/>
    </source>
</evidence>
<dbReference type="Gene3D" id="2.60.120.200">
    <property type="match status" value="1"/>
</dbReference>
<dbReference type="InterPro" id="IPR000757">
    <property type="entry name" value="Beta-glucanase-like"/>
</dbReference>
<organism evidence="3 4">
    <name type="scientific">Pseudonocardia charpentierae</name>
    <dbReference type="NCBI Taxonomy" id="3075545"/>
    <lineage>
        <taxon>Bacteria</taxon>
        <taxon>Bacillati</taxon>
        <taxon>Actinomycetota</taxon>
        <taxon>Actinomycetes</taxon>
        <taxon>Pseudonocardiales</taxon>
        <taxon>Pseudonocardiaceae</taxon>
        <taxon>Pseudonocardia</taxon>
    </lineage>
</organism>
<comment type="caution">
    <text evidence="3">The sequence shown here is derived from an EMBL/GenBank/DDBJ whole genome shotgun (WGS) entry which is preliminary data.</text>
</comment>